<dbReference type="GO" id="GO:0016020">
    <property type="term" value="C:membrane"/>
    <property type="evidence" value="ECO:0007669"/>
    <property type="project" value="UniProtKB-SubCell"/>
</dbReference>
<evidence type="ECO:0000256" key="5">
    <source>
        <dbReference type="ARBA" id="ARBA00023136"/>
    </source>
</evidence>
<proteinExistence type="inferred from homology"/>
<comment type="subcellular location">
    <subcellularLocation>
        <location evidence="1">Membrane</location>
        <topology evidence="1">Multi-pass membrane protein</topology>
    </subcellularLocation>
</comment>
<accession>A0A2W4TZC5</accession>
<comment type="caution">
    <text evidence="7">The sequence shown here is derived from an EMBL/GenBank/DDBJ whole genome shotgun (WGS) entry which is preliminary data.</text>
</comment>
<evidence type="ECO:0000313" key="8">
    <source>
        <dbReference type="Proteomes" id="UP000249354"/>
    </source>
</evidence>
<evidence type="ECO:0000256" key="2">
    <source>
        <dbReference type="ARBA" id="ARBA00009773"/>
    </source>
</evidence>
<protein>
    <submittedName>
        <fullName evidence="7">AI-2E family transporter</fullName>
    </submittedName>
</protein>
<organism evidence="7 8">
    <name type="scientific">Leptolyngbya foveolarum</name>
    <dbReference type="NCBI Taxonomy" id="47253"/>
    <lineage>
        <taxon>Bacteria</taxon>
        <taxon>Bacillati</taxon>
        <taxon>Cyanobacteriota</taxon>
        <taxon>Cyanophyceae</taxon>
        <taxon>Leptolyngbyales</taxon>
        <taxon>Leptolyngbyaceae</taxon>
        <taxon>Leptolyngbya group</taxon>
        <taxon>Leptolyngbya</taxon>
    </lineage>
</organism>
<reference evidence="7 8" key="2">
    <citation type="submission" date="2018-06" db="EMBL/GenBank/DDBJ databases">
        <title>Metagenomic assembly of (sub)arctic Cyanobacteria and their associated microbiome from non-axenic cultures.</title>
        <authorList>
            <person name="Baurain D."/>
        </authorList>
    </citation>
    <scope>NUCLEOTIDE SEQUENCE [LARGE SCALE GENOMIC DNA]</scope>
    <source>
        <strain evidence="7">ULC129bin1</strain>
    </source>
</reference>
<dbReference type="PANTHER" id="PTHR21716">
    <property type="entry name" value="TRANSMEMBRANE PROTEIN"/>
    <property type="match status" value="1"/>
</dbReference>
<evidence type="ECO:0000256" key="4">
    <source>
        <dbReference type="ARBA" id="ARBA00022989"/>
    </source>
</evidence>
<evidence type="ECO:0000256" key="6">
    <source>
        <dbReference type="SAM" id="Phobius"/>
    </source>
</evidence>
<dbReference type="PANTHER" id="PTHR21716:SF66">
    <property type="entry name" value="TRANSPORT PROTEIN SLL0063-RELATED"/>
    <property type="match status" value="1"/>
</dbReference>
<feature type="transmembrane region" description="Helical" evidence="6">
    <location>
        <begin position="275"/>
        <end position="298"/>
    </location>
</feature>
<dbReference type="Proteomes" id="UP000249354">
    <property type="component" value="Unassembled WGS sequence"/>
</dbReference>
<feature type="transmembrane region" description="Helical" evidence="6">
    <location>
        <begin position="67"/>
        <end position="88"/>
    </location>
</feature>
<dbReference type="Pfam" id="PF01594">
    <property type="entry name" value="AI-2E_transport"/>
    <property type="match status" value="1"/>
</dbReference>
<evidence type="ECO:0000256" key="1">
    <source>
        <dbReference type="ARBA" id="ARBA00004141"/>
    </source>
</evidence>
<feature type="transmembrane region" description="Helical" evidence="6">
    <location>
        <begin position="304"/>
        <end position="326"/>
    </location>
</feature>
<name>A0A2W4TZC5_9CYAN</name>
<feature type="transmembrane region" description="Helical" evidence="6">
    <location>
        <begin position="209"/>
        <end position="231"/>
    </location>
</feature>
<dbReference type="GO" id="GO:0055085">
    <property type="term" value="P:transmembrane transport"/>
    <property type="evidence" value="ECO:0007669"/>
    <property type="project" value="TreeGrafter"/>
</dbReference>
<feature type="transmembrane region" description="Helical" evidence="6">
    <location>
        <begin position="38"/>
        <end position="55"/>
    </location>
</feature>
<feature type="transmembrane region" description="Helical" evidence="6">
    <location>
        <begin position="12"/>
        <end position="32"/>
    </location>
</feature>
<comment type="similarity">
    <text evidence="2">Belongs to the autoinducer-2 exporter (AI-2E) (TC 2.A.86) family.</text>
</comment>
<feature type="transmembrane region" description="Helical" evidence="6">
    <location>
        <begin position="158"/>
        <end position="177"/>
    </location>
</feature>
<keyword evidence="5 6" id="KW-0472">Membrane</keyword>
<dbReference type="AlphaFoldDB" id="A0A2W4TZC5"/>
<evidence type="ECO:0000313" key="7">
    <source>
        <dbReference type="EMBL" id="PZO12100.1"/>
    </source>
</evidence>
<sequence length="368" mass="40131">MSWLNKLPRWLVWGLAFPLFIVDGWLALRVFAFFRVQFTIFLTAILLSFLLNYPVQWLSRFRLRRSLAILLVLLVFVSILSAGGVLLVPPLMAQINGFSSRLPSWLDSGLSQVAALQNWAESLNLPLDLTRLTAQLEIKLTAQLQSLSASVFSQLPNAISTIVDIGLTVVLTFYLLLHGERLWDGIFQWLPERWNQQARPLIKQNFQNYFVGQLTVALLMGTAMTIAFVLIKVPFGLLFGLAVGVMALFPFGASVSIAIISCLTALKSIWLGVRVVAVAAIIDQVVANAIAPQLIGGIVGLNPVWILVSLLLGTKIAGVLGLIVAVPVASSIKGLFEEFKTPPSSPTAFQPETAIDSVNPESAPLASM</sequence>
<evidence type="ECO:0000256" key="3">
    <source>
        <dbReference type="ARBA" id="ARBA00022692"/>
    </source>
</evidence>
<dbReference type="EMBL" id="QBMC01000159">
    <property type="protein sequence ID" value="PZO12100.1"/>
    <property type="molecule type" value="Genomic_DNA"/>
</dbReference>
<feature type="transmembrane region" description="Helical" evidence="6">
    <location>
        <begin position="237"/>
        <end position="263"/>
    </location>
</feature>
<keyword evidence="3 6" id="KW-0812">Transmembrane</keyword>
<dbReference type="InterPro" id="IPR002549">
    <property type="entry name" value="AI-2E-like"/>
</dbReference>
<keyword evidence="4 6" id="KW-1133">Transmembrane helix</keyword>
<reference evidence="8" key="1">
    <citation type="submission" date="2018-04" db="EMBL/GenBank/DDBJ databases">
        <authorList>
            <person name="Cornet L."/>
        </authorList>
    </citation>
    <scope>NUCLEOTIDE SEQUENCE [LARGE SCALE GENOMIC DNA]</scope>
</reference>
<gene>
    <name evidence="7" type="ORF">DCF25_18205</name>
</gene>